<reference evidence="2 3" key="1">
    <citation type="submission" date="2019-03" db="EMBL/GenBank/DDBJ databases">
        <title>Genomic Encyclopedia of Type Strains, Phase IV (KMG-IV): sequencing the most valuable type-strain genomes for metagenomic binning, comparative biology and taxonomic classification.</title>
        <authorList>
            <person name="Goeker M."/>
        </authorList>
    </citation>
    <scope>NUCLEOTIDE SEQUENCE [LARGE SCALE GENOMIC DNA]</scope>
    <source>
        <strain evidence="2 3">DSM 19377</strain>
    </source>
</reference>
<evidence type="ECO:0000313" key="2">
    <source>
        <dbReference type="EMBL" id="TCP31155.1"/>
    </source>
</evidence>
<keyword evidence="1" id="KW-0472">Membrane</keyword>
<dbReference type="Proteomes" id="UP000295416">
    <property type="component" value="Unassembled WGS sequence"/>
</dbReference>
<keyword evidence="3" id="KW-1185">Reference proteome</keyword>
<dbReference type="AlphaFoldDB" id="A0A4R2PB79"/>
<organism evidence="2 3">
    <name type="scientific">Scopulibacillus darangshiensis</name>
    <dbReference type="NCBI Taxonomy" id="442528"/>
    <lineage>
        <taxon>Bacteria</taxon>
        <taxon>Bacillati</taxon>
        <taxon>Bacillota</taxon>
        <taxon>Bacilli</taxon>
        <taxon>Bacillales</taxon>
        <taxon>Sporolactobacillaceae</taxon>
        <taxon>Scopulibacillus</taxon>
    </lineage>
</organism>
<dbReference type="Pfam" id="PF15980">
    <property type="entry name" value="ComGF"/>
    <property type="match status" value="1"/>
</dbReference>
<dbReference type="OrthoDB" id="2361316at2"/>
<proteinExistence type="predicted"/>
<accession>A0A4R2PB79</accession>
<protein>
    <submittedName>
        <fullName evidence="2">Competence protein ComGF</fullName>
    </submittedName>
</protein>
<name>A0A4R2PB79_9BACL</name>
<keyword evidence="1" id="KW-1133">Transmembrane helix</keyword>
<gene>
    <name evidence="2" type="ORF">EV207_10336</name>
</gene>
<dbReference type="RefSeq" id="WP_132743666.1">
    <property type="nucleotide sequence ID" value="NZ_SLXK01000003.1"/>
</dbReference>
<dbReference type="InterPro" id="IPR016977">
    <property type="entry name" value="ComGF"/>
</dbReference>
<sequence length="144" mass="16091">MNNQSGFSLLSLMMTLGVFSVTIFLIIQVIPPLVKQWQEDVSPKKDVYLFFEQTAMEVHGADRLSCESSDALYIYDGENKISFGISGNRVYRQVNDKGFDIVLQHVRSIAFSCKENAVMMTVVDTEGSIDQWADVYFASKAGAS</sequence>
<keyword evidence="1" id="KW-0812">Transmembrane</keyword>
<evidence type="ECO:0000313" key="3">
    <source>
        <dbReference type="Proteomes" id="UP000295416"/>
    </source>
</evidence>
<dbReference type="EMBL" id="SLXK01000003">
    <property type="protein sequence ID" value="TCP31155.1"/>
    <property type="molecule type" value="Genomic_DNA"/>
</dbReference>
<comment type="caution">
    <text evidence="2">The sequence shown here is derived from an EMBL/GenBank/DDBJ whole genome shotgun (WGS) entry which is preliminary data.</text>
</comment>
<feature type="transmembrane region" description="Helical" evidence="1">
    <location>
        <begin position="6"/>
        <end position="27"/>
    </location>
</feature>
<evidence type="ECO:0000256" key="1">
    <source>
        <dbReference type="SAM" id="Phobius"/>
    </source>
</evidence>